<dbReference type="STRING" id="180088.A0A1J8Q6L1"/>
<evidence type="ECO:0000313" key="10">
    <source>
        <dbReference type="Proteomes" id="UP000183567"/>
    </source>
</evidence>
<comment type="caution">
    <text evidence="9">The sequence shown here is derived from an EMBL/GenBank/DDBJ whole genome shotgun (WGS) entry which is preliminary data.</text>
</comment>
<dbReference type="InterPro" id="IPR045249">
    <property type="entry name" value="HARBI1-like"/>
</dbReference>
<keyword evidence="4" id="KW-0540">Nuclease</keyword>
<dbReference type="PANTHER" id="PTHR22930:SF259">
    <property type="entry name" value="OS08G0106900 PROTEIN"/>
    <property type="match status" value="1"/>
</dbReference>
<evidence type="ECO:0000256" key="3">
    <source>
        <dbReference type="ARBA" id="ARBA00006958"/>
    </source>
</evidence>
<evidence type="ECO:0000256" key="1">
    <source>
        <dbReference type="ARBA" id="ARBA00001968"/>
    </source>
</evidence>
<comment type="similarity">
    <text evidence="3">Belongs to the HARBI1 family.</text>
</comment>
<keyword evidence="5" id="KW-0479">Metal-binding</keyword>
<dbReference type="GO" id="GO:0016787">
    <property type="term" value="F:hydrolase activity"/>
    <property type="evidence" value="ECO:0007669"/>
    <property type="project" value="UniProtKB-KW"/>
</dbReference>
<evidence type="ECO:0000256" key="5">
    <source>
        <dbReference type="ARBA" id="ARBA00022723"/>
    </source>
</evidence>
<dbReference type="PANTHER" id="PTHR22930">
    <property type="match status" value="1"/>
</dbReference>
<accession>A0A1J8Q6L1</accession>
<organism evidence="9 10">
    <name type="scientific">Rhizopogon vesiculosus</name>
    <dbReference type="NCBI Taxonomy" id="180088"/>
    <lineage>
        <taxon>Eukaryota</taxon>
        <taxon>Fungi</taxon>
        <taxon>Dikarya</taxon>
        <taxon>Basidiomycota</taxon>
        <taxon>Agaricomycotina</taxon>
        <taxon>Agaricomycetes</taxon>
        <taxon>Agaricomycetidae</taxon>
        <taxon>Boletales</taxon>
        <taxon>Suillineae</taxon>
        <taxon>Rhizopogonaceae</taxon>
        <taxon>Rhizopogon</taxon>
    </lineage>
</organism>
<dbReference type="Pfam" id="PF13359">
    <property type="entry name" value="DDE_Tnp_4"/>
    <property type="match status" value="1"/>
</dbReference>
<sequence length="306" mass="34888">KRWFSPPVTDQVPQCFQCSNDTISKYFKRILNTFSSPPIHSLYVQLPSTDSPTPLEVLQNPKYYPYFSDAIGTIDGTHITCHPSSKDRDAARNRKGNLTYNCLIACSFNMSFLYILSGWEGSAADACVYHDARTTDFNIPPGKYYLADAGFAACDELLVPYRGVCYHLAEWGHGCQVPCNHRELFNLHHAMLRNVIERIFGVLKNHFKILLLPPHYKMDVQVRIPVALCLVHNVIHVHDPNDLMDYHQIDLNEPEDDVGALAEGPPTAEACTRAHQHHDEIALRMWEDYNLTRQQRGQPVIEDNLL</sequence>
<evidence type="ECO:0000313" key="9">
    <source>
        <dbReference type="EMBL" id="OJA15603.1"/>
    </source>
</evidence>
<keyword evidence="10" id="KW-1185">Reference proteome</keyword>
<reference evidence="9 10" key="1">
    <citation type="submission" date="2016-03" db="EMBL/GenBank/DDBJ databases">
        <title>Comparative genomics of the ectomycorrhizal sister species Rhizopogon vinicolor and Rhizopogon vesiculosus (Basidiomycota: Boletales) reveals a divergence of the mating type B locus.</title>
        <authorList>
            <person name="Mujic A.B."/>
            <person name="Kuo A."/>
            <person name="Tritt A."/>
            <person name="Lipzen A."/>
            <person name="Chen C."/>
            <person name="Johnson J."/>
            <person name="Sharma A."/>
            <person name="Barry K."/>
            <person name="Grigoriev I.V."/>
            <person name="Spatafora J.W."/>
        </authorList>
    </citation>
    <scope>NUCLEOTIDE SEQUENCE [LARGE SCALE GENOMIC DNA]</scope>
    <source>
        <strain evidence="9 10">AM-OR11-056</strain>
    </source>
</reference>
<dbReference type="GO" id="GO:0005634">
    <property type="term" value="C:nucleus"/>
    <property type="evidence" value="ECO:0007669"/>
    <property type="project" value="UniProtKB-SubCell"/>
</dbReference>
<name>A0A1J8Q6L1_9AGAM</name>
<evidence type="ECO:0000256" key="6">
    <source>
        <dbReference type="ARBA" id="ARBA00022801"/>
    </source>
</evidence>
<feature type="non-terminal residue" evidence="9">
    <location>
        <position position="1"/>
    </location>
</feature>
<dbReference type="GO" id="GO:0046872">
    <property type="term" value="F:metal ion binding"/>
    <property type="evidence" value="ECO:0007669"/>
    <property type="project" value="UniProtKB-KW"/>
</dbReference>
<dbReference type="GO" id="GO:0004518">
    <property type="term" value="F:nuclease activity"/>
    <property type="evidence" value="ECO:0007669"/>
    <property type="project" value="UniProtKB-KW"/>
</dbReference>
<comment type="cofactor">
    <cofactor evidence="1">
        <name>a divalent metal cation</name>
        <dbReference type="ChEBI" id="CHEBI:60240"/>
    </cofactor>
</comment>
<keyword evidence="7" id="KW-0539">Nucleus</keyword>
<evidence type="ECO:0000256" key="2">
    <source>
        <dbReference type="ARBA" id="ARBA00004123"/>
    </source>
</evidence>
<evidence type="ECO:0000256" key="7">
    <source>
        <dbReference type="ARBA" id="ARBA00023242"/>
    </source>
</evidence>
<comment type="subcellular location">
    <subcellularLocation>
        <location evidence="2">Nucleus</location>
    </subcellularLocation>
</comment>
<gene>
    <name evidence="9" type="ORF">AZE42_13329</name>
</gene>
<dbReference type="AlphaFoldDB" id="A0A1J8Q6L1"/>
<protein>
    <recommendedName>
        <fullName evidence="8">DDE Tnp4 domain-containing protein</fullName>
    </recommendedName>
</protein>
<dbReference type="OrthoDB" id="1681765at2759"/>
<proteinExistence type="inferred from homology"/>
<feature type="domain" description="DDE Tnp4" evidence="8">
    <location>
        <begin position="74"/>
        <end position="233"/>
    </location>
</feature>
<keyword evidence="6" id="KW-0378">Hydrolase</keyword>
<dbReference type="Proteomes" id="UP000183567">
    <property type="component" value="Unassembled WGS sequence"/>
</dbReference>
<evidence type="ECO:0000259" key="8">
    <source>
        <dbReference type="Pfam" id="PF13359"/>
    </source>
</evidence>
<dbReference type="EMBL" id="LVVM01002997">
    <property type="protein sequence ID" value="OJA15603.1"/>
    <property type="molecule type" value="Genomic_DNA"/>
</dbReference>
<dbReference type="InterPro" id="IPR027806">
    <property type="entry name" value="HARBI1_dom"/>
</dbReference>
<evidence type="ECO:0000256" key="4">
    <source>
        <dbReference type="ARBA" id="ARBA00022722"/>
    </source>
</evidence>